<evidence type="ECO:0000313" key="9">
    <source>
        <dbReference type="EMBL" id="SIS67575.1"/>
    </source>
</evidence>
<feature type="transmembrane region" description="Helical" evidence="7">
    <location>
        <begin position="79"/>
        <end position="96"/>
    </location>
</feature>
<feature type="domain" description="Bacterial sugar transferase" evidence="8">
    <location>
        <begin position="279"/>
        <end position="463"/>
    </location>
</feature>
<feature type="transmembrane region" description="Helical" evidence="7">
    <location>
        <begin position="108"/>
        <end position="134"/>
    </location>
</feature>
<dbReference type="InterPro" id="IPR003362">
    <property type="entry name" value="Bact_transf"/>
</dbReference>
<dbReference type="Pfam" id="PF02397">
    <property type="entry name" value="Bac_transf"/>
    <property type="match status" value="1"/>
</dbReference>
<reference evidence="10" key="1">
    <citation type="submission" date="2017-01" db="EMBL/GenBank/DDBJ databases">
        <authorList>
            <person name="Varghese N."/>
            <person name="Submissions S."/>
        </authorList>
    </citation>
    <scope>NUCLEOTIDE SEQUENCE [LARGE SCALE GENOMIC DNA]</scope>
    <source>
        <strain evidence="10">DSM 21054</strain>
    </source>
</reference>
<dbReference type="PANTHER" id="PTHR30576:SF0">
    <property type="entry name" value="UNDECAPRENYL-PHOSPHATE N-ACETYLGALACTOSAMINYL 1-PHOSPHATE TRANSFERASE-RELATED"/>
    <property type="match status" value="1"/>
</dbReference>
<keyword evidence="6 7" id="KW-0472">Membrane</keyword>
<comment type="subcellular location">
    <subcellularLocation>
        <location evidence="1">Membrane</location>
        <topology evidence="1">Multi-pass membrane protein</topology>
    </subcellularLocation>
</comment>
<accession>A0A1N7L148</accession>
<keyword evidence="4 7" id="KW-0812">Transmembrane</keyword>
<dbReference type="Proteomes" id="UP000186917">
    <property type="component" value="Unassembled WGS sequence"/>
</dbReference>
<proteinExistence type="inferred from homology"/>
<evidence type="ECO:0000256" key="7">
    <source>
        <dbReference type="SAM" id="Phobius"/>
    </source>
</evidence>
<evidence type="ECO:0000256" key="2">
    <source>
        <dbReference type="ARBA" id="ARBA00006464"/>
    </source>
</evidence>
<feature type="transmembrane region" description="Helical" evidence="7">
    <location>
        <begin position="284"/>
        <end position="306"/>
    </location>
</feature>
<dbReference type="RefSeq" id="WP_076375441.1">
    <property type="nucleotide sequence ID" value="NZ_AP017422.1"/>
</dbReference>
<evidence type="ECO:0000256" key="3">
    <source>
        <dbReference type="ARBA" id="ARBA00022679"/>
    </source>
</evidence>
<dbReference type="GO" id="GO:0008168">
    <property type="term" value="F:methyltransferase activity"/>
    <property type="evidence" value="ECO:0007669"/>
    <property type="project" value="InterPro"/>
</dbReference>
<keyword evidence="5 7" id="KW-1133">Transmembrane helix</keyword>
<comment type="similarity">
    <text evidence="2">Belongs to the bacterial sugar transferase family.</text>
</comment>
<dbReference type="EMBL" id="FTOR01000001">
    <property type="protein sequence ID" value="SIS67575.1"/>
    <property type="molecule type" value="Genomic_DNA"/>
</dbReference>
<gene>
    <name evidence="9" type="ORF">SAMN05421788_101565</name>
</gene>
<name>A0A1N7L148_9BACT</name>
<keyword evidence="10" id="KW-1185">Reference proteome</keyword>
<evidence type="ECO:0000256" key="4">
    <source>
        <dbReference type="ARBA" id="ARBA00022692"/>
    </source>
</evidence>
<evidence type="ECO:0000313" key="10">
    <source>
        <dbReference type="Proteomes" id="UP000186917"/>
    </source>
</evidence>
<evidence type="ECO:0000256" key="6">
    <source>
        <dbReference type="ARBA" id="ARBA00023136"/>
    </source>
</evidence>
<evidence type="ECO:0000256" key="1">
    <source>
        <dbReference type="ARBA" id="ARBA00004141"/>
    </source>
</evidence>
<dbReference type="GO" id="GO:0016020">
    <property type="term" value="C:membrane"/>
    <property type="evidence" value="ECO:0007669"/>
    <property type="project" value="UniProtKB-SubCell"/>
</dbReference>
<dbReference type="STRING" id="477680.SAMN05421788_101565"/>
<evidence type="ECO:0000259" key="8">
    <source>
        <dbReference type="Pfam" id="PF02397"/>
    </source>
</evidence>
<organism evidence="9 10">
    <name type="scientific">Filimonas lacunae</name>
    <dbReference type="NCBI Taxonomy" id="477680"/>
    <lineage>
        <taxon>Bacteria</taxon>
        <taxon>Pseudomonadati</taxon>
        <taxon>Bacteroidota</taxon>
        <taxon>Chitinophagia</taxon>
        <taxon>Chitinophagales</taxon>
        <taxon>Chitinophagaceae</taxon>
        <taxon>Filimonas</taxon>
    </lineage>
</organism>
<feature type="transmembrane region" description="Helical" evidence="7">
    <location>
        <begin position="12"/>
        <end position="37"/>
    </location>
</feature>
<protein>
    <submittedName>
        <fullName evidence="9">Putative colanic acid biosysnthesis UDP-glucose lipid carrier transferase</fullName>
    </submittedName>
</protein>
<feature type="transmembrane region" description="Helical" evidence="7">
    <location>
        <begin position="49"/>
        <end position="67"/>
    </location>
</feature>
<dbReference type="Gene3D" id="3.40.50.720">
    <property type="entry name" value="NAD(P)-binding Rossmann-like Domain"/>
    <property type="match status" value="1"/>
</dbReference>
<dbReference type="Pfam" id="PF13727">
    <property type="entry name" value="CoA_binding_3"/>
    <property type="match status" value="1"/>
</dbReference>
<dbReference type="GO" id="GO:0016780">
    <property type="term" value="F:phosphotransferase activity, for other substituted phosphate groups"/>
    <property type="evidence" value="ECO:0007669"/>
    <property type="project" value="TreeGrafter"/>
</dbReference>
<sequence>MGNRSIQLFRLTFIICDFVIINVCLLCFHLVFSISGIELSFVADNNDYLMYNVAWVAAAVFCDLYAYHTNAVVKLIYKNTLKTFLLFSAIVAAYVVHSYGMDEAVQVLFAYFVTLAVLLTLVRIFNAYVLDFVIKKTRLTQRIAIVGHSNNAVQLADYFKEQNRLYSVEKMFDLEEPGKLSVGKDGRIINPIENCIEFARKNDIREIYFASPYRHSDELTSLLETAEKNCVRVKFVDKHALKGVRPGRKENVRLHYMDHFQVESLRAEPLDRYRNRIVKRMFDVVFSLLVIVLVLSWLLPLVALLIKLESKGPVFFTQLRSGRNNRPFMCFKFRSMFLNKYSDDMQATRGDARVTRVGSFLRRTSLDEFPQFFNVLKGDMSIVGPRPHMLKHTEKYSAIISEYMVRQFLKPGITGWAQVRGYRGETKDTLLMEKRVTHDIWYMENWKLLLDFKIVLYTVVNILKGDDSVF</sequence>
<dbReference type="AlphaFoldDB" id="A0A1N7L148"/>
<dbReference type="NCBIfam" id="TIGR03025">
    <property type="entry name" value="EPS_sugtrans"/>
    <property type="match status" value="1"/>
</dbReference>
<dbReference type="PANTHER" id="PTHR30576">
    <property type="entry name" value="COLANIC BIOSYNTHESIS UDP-GLUCOSE LIPID CARRIER TRANSFERASE"/>
    <property type="match status" value="1"/>
</dbReference>
<evidence type="ECO:0000256" key="5">
    <source>
        <dbReference type="ARBA" id="ARBA00022989"/>
    </source>
</evidence>
<dbReference type="InterPro" id="IPR017475">
    <property type="entry name" value="EPS_sugar_tfrase"/>
</dbReference>
<keyword evidence="3 9" id="KW-0808">Transferase</keyword>